<keyword evidence="3" id="KW-1185">Reference proteome</keyword>
<dbReference type="InterPro" id="IPR025857">
    <property type="entry name" value="MacB_PCD"/>
</dbReference>
<protein>
    <submittedName>
        <fullName evidence="2">MacB-like core domain-containing protein</fullName>
    </submittedName>
</protein>
<gene>
    <name evidence="2" type="ORF">SAMN05660706_101229</name>
</gene>
<name>A0A1I6CR54_9FIRM</name>
<dbReference type="AlphaFoldDB" id="A0A1I6CR54"/>
<reference evidence="3" key="1">
    <citation type="submission" date="2016-10" db="EMBL/GenBank/DDBJ databases">
        <authorList>
            <person name="Varghese N."/>
            <person name="Submissions S."/>
        </authorList>
    </citation>
    <scope>NUCLEOTIDE SEQUENCE [LARGE SCALE GENOMIC DNA]</scope>
    <source>
        <strain evidence="3">DSM 3669</strain>
    </source>
</reference>
<dbReference type="Pfam" id="PF12704">
    <property type="entry name" value="MacB_PCD"/>
    <property type="match status" value="1"/>
</dbReference>
<dbReference type="Proteomes" id="UP000199584">
    <property type="component" value="Unassembled WGS sequence"/>
</dbReference>
<accession>A0A1I6CR54</accession>
<evidence type="ECO:0000259" key="1">
    <source>
        <dbReference type="Pfam" id="PF12704"/>
    </source>
</evidence>
<dbReference type="EMBL" id="FOYM01000001">
    <property type="protein sequence ID" value="SFQ95664.1"/>
    <property type="molecule type" value="Genomic_DNA"/>
</dbReference>
<evidence type="ECO:0000313" key="3">
    <source>
        <dbReference type="Proteomes" id="UP000199584"/>
    </source>
</evidence>
<organism evidence="2 3">
    <name type="scientific">Desulfoscipio geothermicus DSM 3669</name>
    <dbReference type="NCBI Taxonomy" id="1121426"/>
    <lineage>
        <taxon>Bacteria</taxon>
        <taxon>Bacillati</taxon>
        <taxon>Bacillota</taxon>
        <taxon>Clostridia</taxon>
        <taxon>Eubacteriales</taxon>
        <taxon>Desulfallaceae</taxon>
        <taxon>Desulfoscipio</taxon>
    </lineage>
</organism>
<dbReference type="STRING" id="39060.SAMN05660706_101229"/>
<proteinExistence type="predicted"/>
<evidence type="ECO:0000313" key="2">
    <source>
        <dbReference type="EMBL" id="SFQ95664.1"/>
    </source>
</evidence>
<sequence length="104" mass="11426">MLDEALADEIFGCSEPVGNKVSIGSTPFLVVGVVARGDSMLGPQNEANVYIPIRSWQNMFGTYVNNLEGSAVSREKVQETMDQAVKVLERRHRSSAQYVSLHVV</sequence>
<feature type="domain" description="MacB-like periplasmic core" evidence="1">
    <location>
        <begin position="1"/>
        <end position="84"/>
    </location>
</feature>